<feature type="compositionally biased region" description="Basic and acidic residues" evidence="1">
    <location>
        <begin position="1"/>
        <end position="12"/>
    </location>
</feature>
<dbReference type="PATRIC" id="fig|359131.3.peg.7666"/>
<evidence type="ECO:0000313" key="2">
    <source>
        <dbReference type="EMBL" id="KJS58835.1"/>
    </source>
</evidence>
<comment type="caution">
    <text evidence="2">The sequence shown here is derived from an EMBL/GenBank/DDBJ whole genome shotgun (WGS) entry which is preliminary data.</text>
</comment>
<feature type="region of interest" description="Disordered" evidence="1">
    <location>
        <begin position="1"/>
        <end position="38"/>
    </location>
</feature>
<name>A0A0F2T938_STRR3</name>
<keyword evidence="3" id="KW-1185">Reference proteome</keyword>
<protein>
    <submittedName>
        <fullName evidence="2">Uncharacterized protein</fullName>
    </submittedName>
</protein>
<dbReference type="RefSeq" id="WP_045702995.1">
    <property type="nucleotide sequence ID" value="NZ_JZKH01000089.1"/>
</dbReference>
<evidence type="ECO:0000256" key="1">
    <source>
        <dbReference type="SAM" id="MobiDB-lite"/>
    </source>
</evidence>
<accession>A0A0F2T938</accession>
<proteinExistence type="predicted"/>
<dbReference type="AlphaFoldDB" id="A0A0F2T938"/>
<evidence type="ECO:0000313" key="3">
    <source>
        <dbReference type="Proteomes" id="UP000033699"/>
    </source>
</evidence>
<dbReference type="EMBL" id="JZKH01000089">
    <property type="protein sequence ID" value="KJS58835.1"/>
    <property type="molecule type" value="Genomic_DNA"/>
</dbReference>
<dbReference type="Proteomes" id="UP000033699">
    <property type="component" value="Unassembled WGS sequence"/>
</dbReference>
<gene>
    <name evidence="2" type="ORF">VM95_30805</name>
</gene>
<organism evidence="2 3">
    <name type="scientific">Streptomyces rubellomurinus (strain ATCC 31215)</name>
    <dbReference type="NCBI Taxonomy" id="359131"/>
    <lineage>
        <taxon>Bacteria</taxon>
        <taxon>Bacillati</taxon>
        <taxon>Actinomycetota</taxon>
        <taxon>Actinomycetes</taxon>
        <taxon>Kitasatosporales</taxon>
        <taxon>Streptomycetaceae</taxon>
        <taxon>Streptomyces</taxon>
    </lineage>
</organism>
<reference evidence="2 3" key="1">
    <citation type="submission" date="2015-02" db="EMBL/GenBank/DDBJ databases">
        <authorList>
            <person name="Ju K.-S."/>
            <person name="Doroghazi J.R."/>
            <person name="Metcalf W."/>
        </authorList>
    </citation>
    <scope>NUCLEOTIDE SEQUENCE [LARGE SCALE GENOMIC DNA]</scope>
    <source>
        <strain evidence="2 3">ATCC 31215</strain>
    </source>
</reference>
<sequence length="66" mass="6981">MINVDVREERRVWSPTPQLPKLAPPVDRTGTHGGTLGGAQGVEADSFWDTLSNIASTVLPIAAAVI</sequence>